<protein>
    <submittedName>
        <fullName evidence="4">PhzF family phenazine biosynthesis protein</fullName>
    </submittedName>
</protein>
<dbReference type="Gene3D" id="3.10.310.10">
    <property type="entry name" value="Diaminopimelate Epimerase, Chain A, domain 1"/>
    <property type="match status" value="2"/>
</dbReference>
<keyword evidence="2" id="KW-0413">Isomerase</keyword>
<evidence type="ECO:0000256" key="2">
    <source>
        <dbReference type="ARBA" id="ARBA00023235"/>
    </source>
</evidence>
<dbReference type="GO" id="GO:0016853">
    <property type="term" value="F:isomerase activity"/>
    <property type="evidence" value="ECO:0007669"/>
    <property type="project" value="UniProtKB-KW"/>
</dbReference>
<dbReference type="RefSeq" id="WP_244356440.1">
    <property type="nucleotide sequence ID" value="NZ_JAJNNZ010000004.1"/>
</dbReference>
<keyword evidence="5" id="KW-1185">Reference proteome</keyword>
<dbReference type="SUPFAM" id="SSF54506">
    <property type="entry name" value="Diaminopimelate epimerase-like"/>
    <property type="match status" value="1"/>
</dbReference>
<feature type="active site" evidence="3">
    <location>
        <position position="44"/>
    </location>
</feature>
<dbReference type="NCBIfam" id="TIGR00654">
    <property type="entry name" value="PhzF_family"/>
    <property type="match status" value="1"/>
</dbReference>
<evidence type="ECO:0000313" key="4">
    <source>
        <dbReference type="EMBL" id="MCJ2376677.1"/>
    </source>
</evidence>
<accession>A0A9X2AYH7</accession>
<dbReference type="PANTHER" id="PTHR13774">
    <property type="entry name" value="PHENAZINE BIOSYNTHESIS PROTEIN"/>
    <property type="match status" value="1"/>
</dbReference>
<evidence type="ECO:0000313" key="5">
    <source>
        <dbReference type="Proteomes" id="UP001139488"/>
    </source>
</evidence>
<name>A0A9X2AYH7_9VIBR</name>
<dbReference type="PIRSF" id="PIRSF016184">
    <property type="entry name" value="PhzC_PhzF"/>
    <property type="match status" value="1"/>
</dbReference>
<reference evidence="4" key="1">
    <citation type="submission" date="2021-11" db="EMBL/GenBank/DDBJ databases">
        <title>Vibrio ZSDE26 sp. nov. and Vibrio ZSDZ34 sp. nov., isolated from coastal seawater in Qingdao.</title>
        <authorList>
            <person name="Zhang P."/>
        </authorList>
    </citation>
    <scope>NUCLEOTIDE SEQUENCE</scope>
    <source>
        <strain evidence="4">ZSDZ34</strain>
    </source>
</reference>
<proteinExistence type="inferred from homology"/>
<dbReference type="Pfam" id="PF02567">
    <property type="entry name" value="PhzC-PhzF"/>
    <property type="match status" value="1"/>
</dbReference>
<dbReference type="InterPro" id="IPR003719">
    <property type="entry name" value="Phenazine_PhzF-like"/>
</dbReference>
<sequence length="263" mass="29621">MKQWIVDAFTDQPFKGNSAAVILVEEFPAETWMQNVAIENNLSETAYVKKIKPQHYAIRWFSPMTEVDFCGHATLASAHILFNEFGVKGKLTFSTLHVGELEIEKLENGRIQMSFPARPPVMLSTVPDQMYQGLSIKPRQVLRSPQAYFAIYDNVQQVKELGTDNELLKQLAPYDVVATAKSDKWECDFVSRYFWPANGGDEDPVTGSIHAGLTPYWAEQLDKSELIANQISTRGGTLYCQMADERVLVSGDAVIFSECDIRI</sequence>
<dbReference type="GO" id="GO:0005737">
    <property type="term" value="C:cytoplasm"/>
    <property type="evidence" value="ECO:0007669"/>
    <property type="project" value="TreeGrafter"/>
</dbReference>
<dbReference type="PANTHER" id="PTHR13774:SF17">
    <property type="entry name" value="PHENAZINE BIOSYNTHESIS-LIKE DOMAIN-CONTAINING PROTEIN"/>
    <property type="match status" value="1"/>
</dbReference>
<gene>
    <name evidence="4" type="ORF">LNL84_07480</name>
</gene>
<organism evidence="4 5">
    <name type="scientific">Vibrio gelatinilyticus</name>
    <dbReference type="NCBI Taxonomy" id="2893468"/>
    <lineage>
        <taxon>Bacteria</taxon>
        <taxon>Pseudomonadati</taxon>
        <taxon>Pseudomonadota</taxon>
        <taxon>Gammaproteobacteria</taxon>
        <taxon>Vibrionales</taxon>
        <taxon>Vibrionaceae</taxon>
        <taxon>Vibrio</taxon>
    </lineage>
</organism>
<evidence type="ECO:0000256" key="3">
    <source>
        <dbReference type="PIRSR" id="PIRSR016184-1"/>
    </source>
</evidence>
<comment type="caution">
    <text evidence="4">The sequence shown here is derived from an EMBL/GenBank/DDBJ whole genome shotgun (WGS) entry which is preliminary data.</text>
</comment>
<comment type="similarity">
    <text evidence="1">Belongs to the PhzF family.</text>
</comment>
<dbReference type="EMBL" id="JAJNNZ010000004">
    <property type="protein sequence ID" value="MCJ2376677.1"/>
    <property type="molecule type" value="Genomic_DNA"/>
</dbReference>
<dbReference type="AlphaFoldDB" id="A0A9X2AYH7"/>
<dbReference type="Proteomes" id="UP001139488">
    <property type="component" value="Unassembled WGS sequence"/>
</dbReference>
<evidence type="ECO:0000256" key="1">
    <source>
        <dbReference type="ARBA" id="ARBA00008270"/>
    </source>
</evidence>